<sequence length="502" mass="55903">MDVDVSDVAIEDAVPTSAQIESSIKAEGKKPLVVRIDEAHPFDLEAYNASYSDRTAIFRLLYILEVCPSLKEAAFRLVERRIKAGRDVSAYQRALIIYTGRLPDGTPDEEVDMDWIESTNASNTSERNKLEVELKTYTSNMIKESIRMAHRDLGNFYRSIGDDNAALKHYAKSREFCTATQHVLDMSLTVLELLIEQRNYSHINTYVFKADAALDVAANSGTAGSSGNSQSSGATQLHKKTTAPSAEREKVQTKLDVATAIAYLGQGNYERAATCFLKLGAPKTLEDWNGKIITPSDIAIYGTLCAMATLTRGAIKAQLLESETFAIYLEQEPYVRELVNAYIGSKFKDVLELLERYSARHLLDVHLSNHINDLTNLIRDRALVLYFQPFASVKLHKMAAAFGLPLDELEKHVVALIQSGKINGRVDSRNKILKASVVDQRAALFARAAQAGTDIQGTNRKLLLRMRLQEADLIVKPPKSRDHFPSQNTMIFSPEQFGIEVQ</sequence>
<reference evidence="9" key="1">
    <citation type="submission" date="2016-06" db="EMBL/GenBank/DDBJ databases">
        <title>Draft Genome sequence of the fungus Inonotus baumii.</title>
        <authorList>
            <person name="Zhu H."/>
            <person name="Lin W."/>
        </authorList>
    </citation>
    <scope>NUCLEOTIDE SEQUENCE</scope>
    <source>
        <strain evidence="9">821</strain>
    </source>
</reference>
<feature type="region of interest" description="Disordered" evidence="7">
    <location>
        <begin position="221"/>
        <end position="248"/>
    </location>
</feature>
<proteinExistence type="inferred from homology"/>
<dbReference type="Pfam" id="PF01399">
    <property type="entry name" value="PCI"/>
    <property type="match status" value="1"/>
</dbReference>
<dbReference type="PROSITE" id="PS50250">
    <property type="entry name" value="PCI"/>
    <property type="match status" value="1"/>
</dbReference>
<feature type="domain" description="PCI" evidence="8">
    <location>
        <begin position="268"/>
        <end position="440"/>
    </location>
</feature>
<protein>
    <recommendedName>
        <fullName evidence="8">PCI domain-containing protein</fullName>
    </recommendedName>
</protein>
<dbReference type="InterPro" id="IPR045135">
    <property type="entry name" value="Rpn7_N"/>
</dbReference>
<dbReference type="InterPro" id="IPR000717">
    <property type="entry name" value="PCI_dom"/>
</dbReference>
<dbReference type="GO" id="GO:0005737">
    <property type="term" value="C:cytoplasm"/>
    <property type="evidence" value="ECO:0007669"/>
    <property type="project" value="UniProtKB-SubCell"/>
</dbReference>
<dbReference type="SMART" id="SM00088">
    <property type="entry name" value="PINT"/>
    <property type="match status" value="1"/>
</dbReference>
<dbReference type="GO" id="GO:0008180">
    <property type="term" value="C:COP9 signalosome"/>
    <property type="evidence" value="ECO:0007669"/>
    <property type="project" value="UniProtKB-KW"/>
</dbReference>
<evidence type="ECO:0000259" key="8">
    <source>
        <dbReference type="PROSITE" id="PS50250"/>
    </source>
</evidence>
<dbReference type="Pfam" id="PF10602">
    <property type="entry name" value="RPN7"/>
    <property type="match status" value="1"/>
</dbReference>
<dbReference type="InterPro" id="IPR019585">
    <property type="entry name" value="Rpn7/CSN1"/>
</dbReference>
<evidence type="ECO:0000313" key="9">
    <source>
        <dbReference type="EMBL" id="OCB87309.1"/>
    </source>
</evidence>
<dbReference type="PANTHER" id="PTHR14145">
    <property type="entry name" value="26S PROTESOME SUBUNIT 6"/>
    <property type="match status" value="1"/>
</dbReference>
<evidence type="ECO:0000256" key="4">
    <source>
        <dbReference type="ARBA" id="ARBA00022490"/>
    </source>
</evidence>
<comment type="caution">
    <text evidence="9">The sequence shown here is derived from an EMBL/GenBank/DDBJ whole genome shotgun (WGS) entry which is preliminary data.</text>
</comment>
<evidence type="ECO:0000256" key="1">
    <source>
        <dbReference type="ARBA" id="ARBA00004123"/>
    </source>
</evidence>
<gene>
    <name evidence="9" type="ORF">A7U60_g5638</name>
</gene>
<dbReference type="Gene3D" id="1.25.40.570">
    <property type="match status" value="1"/>
</dbReference>
<evidence type="ECO:0000256" key="5">
    <source>
        <dbReference type="ARBA" id="ARBA00022790"/>
    </source>
</evidence>
<evidence type="ECO:0000256" key="7">
    <source>
        <dbReference type="SAM" id="MobiDB-lite"/>
    </source>
</evidence>
<keyword evidence="5" id="KW-0736">Signalosome</keyword>
<evidence type="ECO:0000256" key="2">
    <source>
        <dbReference type="ARBA" id="ARBA00004496"/>
    </source>
</evidence>
<organism evidence="9 10">
    <name type="scientific">Sanghuangporus baumii</name>
    <name type="common">Phellinus baumii</name>
    <dbReference type="NCBI Taxonomy" id="108892"/>
    <lineage>
        <taxon>Eukaryota</taxon>
        <taxon>Fungi</taxon>
        <taxon>Dikarya</taxon>
        <taxon>Basidiomycota</taxon>
        <taxon>Agaricomycotina</taxon>
        <taxon>Agaricomycetes</taxon>
        <taxon>Hymenochaetales</taxon>
        <taxon>Hymenochaetaceae</taxon>
        <taxon>Sanghuangporus</taxon>
    </lineage>
</organism>
<feature type="compositionally biased region" description="Low complexity" evidence="7">
    <location>
        <begin position="221"/>
        <end position="236"/>
    </location>
</feature>
<comment type="subcellular location">
    <subcellularLocation>
        <location evidence="2">Cytoplasm</location>
    </subcellularLocation>
    <subcellularLocation>
        <location evidence="1">Nucleus</location>
    </subcellularLocation>
</comment>
<keyword evidence="4" id="KW-0963">Cytoplasm</keyword>
<dbReference type="InterPro" id="IPR036390">
    <property type="entry name" value="WH_DNA-bd_sf"/>
</dbReference>
<comment type="similarity">
    <text evidence="3">Belongs to the CSN1 family.</text>
</comment>
<accession>A0A9Q5HWL3</accession>
<evidence type="ECO:0000313" key="10">
    <source>
        <dbReference type="Proteomes" id="UP000757232"/>
    </source>
</evidence>
<dbReference type="SUPFAM" id="SSF46785">
    <property type="entry name" value="Winged helix' DNA-binding domain"/>
    <property type="match status" value="1"/>
</dbReference>
<dbReference type="OrthoDB" id="422427at2759"/>
<dbReference type="PANTHER" id="PTHR14145:SF2">
    <property type="entry name" value="COP9 SIGNALOSOME COMPLEX SUBUNIT 1"/>
    <property type="match status" value="1"/>
</dbReference>
<keyword evidence="6" id="KW-0539">Nucleus</keyword>
<dbReference type="EMBL" id="LNZH02000193">
    <property type="protein sequence ID" value="OCB87309.1"/>
    <property type="molecule type" value="Genomic_DNA"/>
</dbReference>
<dbReference type="Proteomes" id="UP000757232">
    <property type="component" value="Unassembled WGS sequence"/>
</dbReference>
<keyword evidence="10" id="KW-1185">Reference proteome</keyword>
<evidence type="ECO:0000256" key="6">
    <source>
        <dbReference type="ARBA" id="ARBA00023242"/>
    </source>
</evidence>
<name>A0A9Q5HWL3_SANBA</name>
<dbReference type="AlphaFoldDB" id="A0A9Q5HWL3"/>
<evidence type="ECO:0000256" key="3">
    <source>
        <dbReference type="ARBA" id="ARBA00008793"/>
    </source>
</evidence>